<dbReference type="Pfam" id="PF01661">
    <property type="entry name" value="Macro"/>
    <property type="match status" value="1"/>
</dbReference>
<dbReference type="Ensembl" id="ENSECRT00000015714.1">
    <property type="protein sequence ID" value="ENSECRP00000015440.1"/>
    <property type="gene ID" value="ENSECRG00000010304.1"/>
</dbReference>
<dbReference type="Proteomes" id="UP000694620">
    <property type="component" value="Chromosome 1"/>
</dbReference>
<dbReference type="NCBIfam" id="NF001664">
    <property type="entry name" value="PRK00431.1-6"/>
    <property type="match status" value="1"/>
</dbReference>
<feature type="domain" description="Macro" evidence="1">
    <location>
        <begin position="163"/>
        <end position="344"/>
    </location>
</feature>
<dbReference type="CDD" id="cd02908">
    <property type="entry name" value="Macro_OAADPr_deacetylase"/>
    <property type="match status" value="1"/>
</dbReference>
<dbReference type="GO" id="GO:0140293">
    <property type="term" value="F:ADP-ribosylglutamate hydrolase activity"/>
    <property type="evidence" value="ECO:0007669"/>
    <property type="project" value="TreeGrafter"/>
</dbReference>
<dbReference type="PANTHER" id="PTHR11106">
    <property type="entry name" value="GANGLIOSIDE INDUCED DIFFERENTIATION ASSOCIATED PROTEIN 2-RELATED"/>
    <property type="match status" value="1"/>
</dbReference>
<dbReference type="Gene3D" id="3.40.220.10">
    <property type="entry name" value="Leucine Aminopeptidase, subunit E, domain 1"/>
    <property type="match status" value="1"/>
</dbReference>
<dbReference type="SUPFAM" id="SSF52949">
    <property type="entry name" value="Macro domain-like"/>
    <property type="match status" value="1"/>
</dbReference>
<reference evidence="2" key="3">
    <citation type="submission" date="2025-09" db="UniProtKB">
        <authorList>
            <consortium name="Ensembl"/>
        </authorList>
    </citation>
    <scope>IDENTIFICATION</scope>
</reference>
<dbReference type="InterPro" id="IPR043472">
    <property type="entry name" value="Macro_dom-like"/>
</dbReference>
<keyword evidence="3" id="KW-1185">Reference proteome</keyword>
<proteinExistence type="predicted"/>
<dbReference type="GO" id="GO:0042278">
    <property type="term" value="P:purine nucleoside metabolic process"/>
    <property type="evidence" value="ECO:0007669"/>
    <property type="project" value="TreeGrafter"/>
</dbReference>
<evidence type="ECO:0000313" key="3">
    <source>
        <dbReference type="Proteomes" id="UP000694620"/>
    </source>
</evidence>
<dbReference type="GeneID" id="114657755"/>
<evidence type="ECO:0000259" key="1">
    <source>
        <dbReference type="PROSITE" id="PS51154"/>
    </source>
</evidence>
<dbReference type="RefSeq" id="XP_028665475.1">
    <property type="nucleotide sequence ID" value="XM_028809642.2"/>
</dbReference>
<dbReference type="GO" id="GO:0005654">
    <property type="term" value="C:nucleoplasm"/>
    <property type="evidence" value="ECO:0007669"/>
    <property type="project" value="TreeGrafter"/>
</dbReference>
<dbReference type="GeneTree" id="ENSGT00940000161450"/>
<sequence length="357" mass="38914">MLFQIYNAAAVAASRGFRLSLFMSRMQSTLSKGTGITITPCLLCPRVSALSSLVRGATGARSGVTVTRRLKSSQTFVNRGERVGTNKKTSHRLLGGVLGTAFGCTAALHSAEALGMAGKSIDLTSRATDWKEAKRALESLTSSERRKFYHTQDFVPLEKISPWIPPNEREPVDRRISLFRGDITRLELDAIVNAANSSLMGGGGVDGCIHRAAGPLLKKECATLGGCETGKAKMTSGYRLPAKNVIHTVGPIVHGQPGEQQKSSLRSCYWTSLDLAARHELKTLAFPCISTGIYGYPPDEAADIAIRTVKDYLTEYPDKFEKVVFCVFLKSDETLYQCKLKQFLTDQPCDPQSNSKL</sequence>
<dbReference type="AlphaFoldDB" id="A0A8C4SDX5"/>
<reference evidence="2" key="2">
    <citation type="submission" date="2025-08" db="UniProtKB">
        <authorList>
            <consortium name="Ensembl"/>
        </authorList>
    </citation>
    <scope>IDENTIFICATION</scope>
</reference>
<dbReference type="GO" id="GO:0140291">
    <property type="term" value="P:peptidyl-glutamate ADP-deribosylation"/>
    <property type="evidence" value="ECO:0007669"/>
    <property type="project" value="TreeGrafter"/>
</dbReference>
<evidence type="ECO:0000313" key="2">
    <source>
        <dbReference type="Ensembl" id="ENSECRP00000015440.1"/>
    </source>
</evidence>
<name>A0A8C4SDX5_ERPCA</name>
<dbReference type="SMART" id="SM00506">
    <property type="entry name" value="A1pp"/>
    <property type="match status" value="1"/>
</dbReference>
<dbReference type="InterPro" id="IPR002589">
    <property type="entry name" value="Macro_dom"/>
</dbReference>
<organism evidence="2 3">
    <name type="scientific">Erpetoichthys calabaricus</name>
    <name type="common">Rope fish</name>
    <name type="synonym">Calamoichthys calabaricus</name>
    <dbReference type="NCBI Taxonomy" id="27687"/>
    <lineage>
        <taxon>Eukaryota</taxon>
        <taxon>Metazoa</taxon>
        <taxon>Chordata</taxon>
        <taxon>Craniata</taxon>
        <taxon>Vertebrata</taxon>
        <taxon>Euteleostomi</taxon>
        <taxon>Actinopterygii</taxon>
        <taxon>Polypteriformes</taxon>
        <taxon>Polypteridae</taxon>
        <taxon>Erpetoichthys</taxon>
    </lineage>
</organism>
<dbReference type="CTD" id="28992"/>
<accession>A0A8C4SDX5</accession>
<gene>
    <name evidence="2" type="primary">MACROD1</name>
    <name evidence="2" type="synonym">macrod1</name>
</gene>
<dbReference type="PANTHER" id="PTHR11106:SF93">
    <property type="entry name" value="ADP-RIBOSE GLYCOHYDROLASE MACROD1"/>
    <property type="match status" value="1"/>
</dbReference>
<dbReference type="PROSITE" id="PS51154">
    <property type="entry name" value="MACRO"/>
    <property type="match status" value="1"/>
</dbReference>
<dbReference type="GO" id="GO:0006974">
    <property type="term" value="P:DNA damage response"/>
    <property type="evidence" value="ECO:0007669"/>
    <property type="project" value="TreeGrafter"/>
</dbReference>
<reference evidence="2" key="1">
    <citation type="submission" date="2021-06" db="EMBL/GenBank/DDBJ databases">
        <authorList>
            <consortium name="Wellcome Sanger Institute Data Sharing"/>
        </authorList>
    </citation>
    <scope>NUCLEOTIDE SEQUENCE [LARGE SCALE GENOMIC DNA]</scope>
</reference>
<protein>
    <submittedName>
        <fullName evidence="2">Mono-ADP ribosylhydrolase 1</fullName>
    </submittedName>
</protein>
<dbReference type="OrthoDB" id="6133115at2759"/>